<feature type="coiled-coil region" evidence="3">
    <location>
        <begin position="158"/>
        <end position="185"/>
    </location>
</feature>
<dbReference type="InterPro" id="IPR000160">
    <property type="entry name" value="GGDEF_dom"/>
</dbReference>
<keyword evidence="2" id="KW-0129">CBS domain</keyword>
<dbReference type="InterPro" id="IPR029787">
    <property type="entry name" value="Nucleotide_cyclase"/>
</dbReference>
<dbReference type="InterPro" id="IPR001789">
    <property type="entry name" value="Sig_transdc_resp-reg_receiver"/>
</dbReference>
<feature type="domain" description="GGDEF" evidence="5">
    <location>
        <begin position="590"/>
        <end position="723"/>
    </location>
</feature>
<dbReference type="SMART" id="SM00471">
    <property type="entry name" value="HDc"/>
    <property type="match status" value="1"/>
</dbReference>
<dbReference type="PROSITE" id="PS51832">
    <property type="entry name" value="HD_GYP"/>
    <property type="match status" value="1"/>
</dbReference>
<feature type="domain" description="Response regulatory" evidence="4">
    <location>
        <begin position="431"/>
        <end position="547"/>
    </location>
</feature>
<organism evidence="8 9">
    <name type="scientific">Blastopirellula marina</name>
    <dbReference type="NCBI Taxonomy" id="124"/>
    <lineage>
        <taxon>Bacteria</taxon>
        <taxon>Pseudomonadati</taxon>
        <taxon>Planctomycetota</taxon>
        <taxon>Planctomycetia</taxon>
        <taxon>Pirellulales</taxon>
        <taxon>Pirellulaceae</taxon>
        <taxon>Blastopirellula</taxon>
    </lineage>
</organism>
<dbReference type="PANTHER" id="PTHR45228">
    <property type="entry name" value="CYCLIC DI-GMP PHOSPHODIESTERASE TM_0186-RELATED"/>
    <property type="match status" value="1"/>
</dbReference>
<accession>A0A2S8F3V4</accession>
<dbReference type="CDD" id="cd01949">
    <property type="entry name" value="GGDEF"/>
    <property type="match status" value="1"/>
</dbReference>
<dbReference type="Gene3D" id="3.30.70.270">
    <property type="match status" value="1"/>
</dbReference>
<dbReference type="SUPFAM" id="SSF55073">
    <property type="entry name" value="Nucleotide cyclase"/>
    <property type="match status" value="1"/>
</dbReference>
<dbReference type="SUPFAM" id="SSF54631">
    <property type="entry name" value="CBS-domain pair"/>
    <property type="match status" value="1"/>
</dbReference>
<feature type="modified residue" description="4-aspartylphosphate" evidence="1">
    <location>
        <position position="89"/>
    </location>
</feature>
<dbReference type="EMBL" id="PUIB01000029">
    <property type="protein sequence ID" value="PQO26828.1"/>
    <property type="molecule type" value="Genomic_DNA"/>
</dbReference>
<proteinExistence type="predicted"/>
<feature type="domain" description="Response regulatory" evidence="4">
    <location>
        <begin position="41"/>
        <end position="156"/>
    </location>
</feature>
<dbReference type="InterPro" id="IPR037522">
    <property type="entry name" value="HD_GYP_dom"/>
</dbReference>
<dbReference type="PROSITE" id="PS50110">
    <property type="entry name" value="RESPONSE_REGULATORY"/>
    <property type="match status" value="2"/>
</dbReference>
<dbReference type="SUPFAM" id="SSF52172">
    <property type="entry name" value="CheY-like"/>
    <property type="match status" value="2"/>
</dbReference>
<feature type="domain" description="CBS" evidence="6">
    <location>
        <begin position="814"/>
        <end position="871"/>
    </location>
</feature>
<feature type="domain" description="CBS" evidence="6">
    <location>
        <begin position="750"/>
        <end position="810"/>
    </location>
</feature>
<keyword evidence="1" id="KW-0597">Phosphoprotein</keyword>
<dbReference type="InterPro" id="IPR011006">
    <property type="entry name" value="CheY-like_superfamily"/>
</dbReference>
<feature type="domain" description="HD-GYP" evidence="7">
    <location>
        <begin position="190"/>
        <end position="400"/>
    </location>
</feature>
<dbReference type="Pfam" id="PF00571">
    <property type="entry name" value="CBS"/>
    <property type="match status" value="2"/>
</dbReference>
<dbReference type="Gene3D" id="3.40.50.2300">
    <property type="match status" value="2"/>
</dbReference>
<dbReference type="PROSITE" id="PS51371">
    <property type="entry name" value="CBS"/>
    <property type="match status" value="2"/>
</dbReference>
<evidence type="ECO:0000259" key="7">
    <source>
        <dbReference type="PROSITE" id="PS51832"/>
    </source>
</evidence>
<dbReference type="SMART" id="SM00116">
    <property type="entry name" value="CBS"/>
    <property type="match status" value="2"/>
</dbReference>
<evidence type="ECO:0000313" key="8">
    <source>
        <dbReference type="EMBL" id="PQO26828.1"/>
    </source>
</evidence>
<evidence type="ECO:0000259" key="5">
    <source>
        <dbReference type="PROSITE" id="PS50887"/>
    </source>
</evidence>
<dbReference type="InterPro" id="IPR052020">
    <property type="entry name" value="Cyclic_di-GMP/3'3'-cGAMP_PDE"/>
</dbReference>
<dbReference type="InterPro" id="IPR046342">
    <property type="entry name" value="CBS_dom_sf"/>
</dbReference>
<evidence type="ECO:0000259" key="6">
    <source>
        <dbReference type="PROSITE" id="PS51371"/>
    </source>
</evidence>
<reference evidence="8 9" key="1">
    <citation type="submission" date="2018-02" db="EMBL/GenBank/DDBJ databases">
        <title>Comparative genomes isolates from brazilian mangrove.</title>
        <authorList>
            <person name="Araujo J.E."/>
            <person name="Taketani R.G."/>
            <person name="Silva M.C.P."/>
            <person name="Loureco M.V."/>
            <person name="Andreote F.D."/>
        </authorList>
    </citation>
    <scope>NUCLEOTIDE SEQUENCE [LARGE SCALE GENOMIC DNA]</scope>
    <source>
        <strain evidence="8 9">NAP PRIS-MGV</strain>
    </source>
</reference>
<dbReference type="CDD" id="cd00077">
    <property type="entry name" value="HDc"/>
    <property type="match status" value="1"/>
</dbReference>
<dbReference type="AlphaFoldDB" id="A0A2S8F3V4"/>
<dbReference type="Gene3D" id="3.10.580.10">
    <property type="entry name" value="CBS-domain"/>
    <property type="match status" value="1"/>
</dbReference>
<evidence type="ECO:0000259" key="4">
    <source>
        <dbReference type="PROSITE" id="PS50110"/>
    </source>
</evidence>
<sequence>MPQAGCDLSFWYARNGFQVDGCFDSRTNPGGGWLGFSMQHRILVVDDSPLTQYELRELLETSFEVAIAGSVQECAEIVDQFQPHLILLDLHLPDGSGAHLCEDLRRRKSCQLTQILIFSSTSDPAKRLAVFNSGAVDFIPKNINRSELLAKVRVHLQLQDAIHRAEDAEDKLQEYSHELERIVDSRAQAIEATQDVAVFALAKLADSRDTETGEHLVRMRAYSQILAERLHEESEYQDEIDEAFLSDLYRSSPLHDIGKVGISDAILLKPGRLTPEEYEEMKRHAEIGARTLEEVASSSPRGGFFRMAALVARHHHERWDGTGYPSGLRGRAIPLCARIVAVADVFDALTSKRVYKEASTPHEAYEMIMSASGNHFDPIVVKAFIECFDKLKVIAEKKEKSSASTSNRQLAAPRYRQTMEYSASPMSTNPKVLVIEDDYAMGRMLNTWLTDAGYEVTIYTDAASALRFIQTAQPQYVITDWFMPTIDGETVCRWTRDALLTHYVYTLVISADTSAETRLRAFHAGADDFLPKPINRSELLARLHAASRVVALENRPAGISRNDPLTGLATRRQLDEQLEREWFRAVRYHLPLSCIVLDVDGFQEINETHGLEVGDEVIQRVAQQAEGHTRLTDYVCRLDGDRFLIAMVESNEHQAARFAERLRKMIAGTAVATKGLSLNLTASFGVAQAHADTTNLDKLIQLAEEALIVAKQLGRNRVVCRSSSSPATEPPDTPRNWTSPLTLATAHDVMTSPIVAVQESDTARTALQFLLRYRINSAPVVDHDGRLCGVLSEKDLMSHMADVSRWDHPIRSSMSSDVVFFQEEESAERIYNFLMRASIRRVIVVRDGRPTGVISRGSLLRWLTNFEASKTETPDYVPAAEPSEADLAESVSNLLKELEKSITLELAYGGPNSR</sequence>
<feature type="modified residue" description="4-aspartylphosphate" evidence="1">
    <location>
        <position position="480"/>
    </location>
</feature>
<dbReference type="Pfam" id="PF00072">
    <property type="entry name" value="Response_reg"/>
    <property type="match status" value="2"/>
</dbReference>
<dbReference type="SUPFAM" id="SSF109604">
    <property type="entry name" value="HD-domain/PDEase-like"/>
    <property type="match status" value="1"/>
</dbReference>
<dbReference type="InterPro" id="IPR043128">
    <property type="entry name" value="Rev_trsase/Diguanyl_cyclase"/>
</dbReference>
<name>A0A2S8F3V4_9BACT</name>
<protein>
    <recommendedName>
        <fullName evidence="10">Diguanylate cyclase</fullName>
    </recommendedName>
</protein>
<dbReference type="Pfam" id="PF13487">
    <property type="entry name" value="HD_5"/>
    <property type="match status" value="1"/>
</dbReference>
<dbReference type="CDD" id="cd00156">
    <property type="entry name" value="REC"/>
    <property type="match status" value="1"/>
</dbReference>
<evidence type="ECO:0000256" key="1">
    <source>
        <dbReference type="PROSITE-ProRule" id="PRU00169"/>
    </source>
</evidence>
<dbReference type="InterPro" id="IPR000644">
    <property type="entry name" value="CBS_dom"/>
</dbReference>
<dbReference type="SMART" id="SM00267">
    <property type="entry name" value="GGDEF"/>
    <property type="match status" value="1"/>
</dbReference>
<dbReference type="Pfam" id="PF00990">
    <property type="entry name" value="GGDEF"/>
    <property type="match status" value="1"/>
</dbReference>
<dbReference type="SMART" id="SM00448">
    <property type="entry name" value="REC"/>
    <property type="match status" value="2"/>
</dbReference>
<keyword evidence="3" id="KW-0175">Coiled coil</keyword>
<dbReference type="InterPro" id="IPR003607">
    <property type="entry name" value="HD/PDEase_dom"/>
</dbReference>
<evidence type="ECO:0000256" key="2">
    <source>
        <dbReference type="PROSITE-ProRule" id="PRU00703"/>
    </source>
</evidence>
<evidence type="ECO:0000256" key="3">
    <source>
        <dbReference type="SAM" id="Coils"/>
    </source>
</evidence>
<dbReference type="PANTHER" id="PTHR45228:SF1">
    <property type="entry name" value="CYCLIC DI-GMP PHOSPHODIESTERASE TM_0186"/>
    <property type="match status" value="1"/>
</dbReference>
<dbReference type="Gene3D" id="1.10.3210.10">
    <property type="entry name" value="Hypothetical protein af1432"/>
    <property type="match status" value="1"/>
</dbReference>
<evidence type="ECO:0000313" key="9">
    <source>
        <dbReference type="Proteomes" id="UP000239388"/>
    </source>
</evidence>
<dbReference type="Proteomes" id="UP000239388">
    <property type="component" value="Unassembled WGS sequence"/>
</dbReference>
<comment type="caution">
    <text evidence="8">The sequence shown here is derived from an EMBL/GenBank/DDBJ whole genome shotgun (WGS) entry which is preliminary data.</text>
</comment>
<dbReference type="NCBIfam" id="TIGR00254">
    <property type="entry name" value="GGDEF"/>
    <property type="match status" value="1"/>
</dbReference>
<dbReference type="GO" id="GO:0000160">
    <property type="term" value="P:phosphorelay signal transduction system"/>
    <property type="evidence" value="ECO:0007669"/>
    <property type="project" value="InterPro"/>
</dbReference>
<evidence type="ECO:0008006" key="10">
    <source>
        <dbReference type="Google" id="ProtNLM"/>
    </source>
</evidence>
<dbReference type="PROSITE" id="PS50887">
    <property type="entry name" value="GGDEF"/>
    <property type="match status" value="1"/>
</dbReference>
<gene>
    <name evidence="8" type="ORF">C5Y98_29075</name>
</gene>